<evidence type="ECO:0000313" key="4">
    <source>
        <dbReference type="Proteomes" id="UP000032361"/>
    </source>
</evidence>
<reference evidence="3 4" key="1">
    <citation type="journal article" date="2015" name="Antonie Van Leeuwenhoek">
        <title>Tamlana nanhaiensis sp. nov., isolated from surface seawater collected from the South China Sea.</title>
        <authorList>
            <person name="Liu X."/>
            <person name="Lai Q."/>
            <person name="Du Y."/>
            <person name="Li G."/>
            <person name="Sun F."/>
            <person name="Shao Z."/>
        </authorList>
    </citation>
    <scope>NUCLEOTIDE SEQUENCE [LARGE SCALE GENOMIC DNA]</scope>
    <source>
        <strain evidence="3 4">FHC16</strain>
    </source>
</reference>
<keyword evidence="4" id="KW-1185">Reference proteome</keyword>
<gene>
    <name evidence="3" type="ORF">PK35_13085</name>
</gene>
<dbReference type="Proteomes" id="UP000032361">
    <property type="component" value="Unassembled WGS sequence"/>
</dbReference>
<protein>
    <recommendedName>
        <fullName evidence="2">DUF5689 domain-containing protein</fullName>
    </recommendedName>
</protein>
<dbReference type="EMBL" id="JTDV01000013">
    <property type="protein sequence ID" value="KJD31689.1"/>
    <property type="molecule type" value="Genomic_DNA"/>
</dbReference>
<accession>A0A0D7VY07</accession>
<evidence type="ECO:0000256" key="1">
    <source>
        <dbReference type="SAM" id="SignalP"/>
    </source>
</evidence>
<dbReference type="Gene3D" id="2.60.120.200">
    <property type="match status" value="1"/>
</dbReference>
<name>A0A0D7VY07_9FLAO</name>
<dbReference type="STRING" id="1382798.PK35_13085"/>
<keyword evidence="1" id="KW-0732">Signal</keyword>
<dbReference type="AlphaFoldDB" id="A0A0D7VY07"/>
<evidence type="ECO:0000259" key="2">
    <source>
        <dbReference type="Pfam" id="PF18942"/>
    </source>
</evidence>
<evidence type="ECO:0000313" key="3">
    <source>
        <dbReference type="EMBL" id="KJD31689.1"/>
    </source>
</evidence>
<sequence length="482" mass="53466">MLAFKSSVMRKIVTLLLLILLSSCLNNEDYSLPDITVENPDIPLEQITTFSAIKSLYEQALNNGNSTTKIYSETNLYIEGYVISTDKYGNFFEELIIQNKVDDNNPNNDPRLGFKISINASSLSDTYQFGQKVFVKLNDLTIGEDSGVITIGKGDAVQVEQIQASEYQDIIFRTNEIANIQPKMAGFETLTSADLNTLIQLENMQLNRLEMGRTFAAESFDEFDGLRLLENCNTGISTILQTSTFSDFNALVVPQGKGSITGILSRDYGDDFNVLVINSSEAVNFENSNRCDPLEWNCDLATTLGTNNLLYQDFEDQRNNRPVEIEGWTNFIEAGTEAWEGYSSTSSNASLGRSCRFQCASSGDVSNIGWLITPPINLDEQDGETLRFKTSNSLADSSFMEVLYSQDWDGDEATITSATWGVFSDAYIVKDTDSFASWFNSGTIDLSCETGTVYIAFKFTGGGIESFDGIYELDEISVDFAE</sequence>
<feature type="signal peptide" evidence="1">
    <location>
        <begin position="1"/>
        <end position="27"/>
    </location>
</feature>
<feature type="domain" description="DUF5689" evidence="2">
    <location>
        <begin position="46"/>
        <end position="281"/>
    </location>
</feature>
<proteinExistence type="predicted"/>
<dbReference type="InterPro" id="IPR043744">
    <property type="entry name" value="DUF5689"/>
</dbReference>
<dbReference type="Pfam" id="PF18942">
    <property type="entry name" value="DUF5689"/>
    <property type="match status" value="1"/>
</dbReference>
<dbReference type="NCBIfam" id="NF038128">
    <property type="entry name" value="choice_anch_J"/>
    <property type="match status" value="1"/>
</dbReference>
<organism evidence="3 4">
    <name type="scientific">Neotamlana nanhaiensis</name>
    <dbReference type="NCBI Taxonomy" id="1382798"/>
    <lineage>
        <taxon>Bacteria</taxon>
        <taxon>Pseudomonadati</taxon>
        <taxon>Bacteroidota</taxon>
        <taxon>Flavobacteriia</taxon>
        <taxon>Flavobacteriales</taxon>
        <taxon>Flavobacteriaceae</taxon>
        <taxon>Neotamlana</taxon>
    </lineage>
</organism>
<comment type="caution">
    <text evidence="3">The sequence shown here is derived from an EMBL/GenBank/DDBJ whole genome shotgun (WGS) entry which is preliminary data.</text>
</comment>
<feature type="chain" id="PRO_5002325056" description="DUF5689 domain-containing protein" evidence="1">
    <location>
        <begin position="28"/>
        <end position="482"/>
    </location>
</feature>
<dbReference type="PROSITE" id="PS51257">
    <property type="entry name" value="PROKAR_LIPOPROTEIN"/>
    <property type="match status" value="1"/>
</dbReference>
<dbReference type="PATRIC" id="fig|1382798.3.peg.1178"/>